<accession>D2A5R6</accession>
<dbReference type="EMBL" id="KQ971345">
    <property type="protein sequence ID" value="EFA05037.1"/>
    <property type="molecule type" value="Genomic_DNA"/>
</dbReference>
<sequence>MFMVAFVASCAPLSRELNCCTFSVLWRFPRVKVGASARPGGGFCVFAAIRAGFGAEKRVHGLLVYILKLNSTPPGSRKVNIVVRRCKHGRTSHSLHASNVRLRRHRRRRLKSVIGPYKQYNYLSEHFALKVFIDFLRIFLSAGA</sequence>
<dbReference type="HOGENOM" id="CLU_1798932_0_0_1"/>
<dbReference type="InParanoid" id="D2A5R6"/>
<dbReference type="AlphaFoldDB" id="D2A5R6"/>
<protein>
    <submittedName>
        <fullName evidence="1">Uncharacterized protein</fullName>
    </submittedName>
</protein>
<evidence type="ECO:0000313" key="2">
    <source>
        <dbReference type="Proteomes" id="UP000007266"/>
    </source>
</evidence>
<reference evidence="1 2" key="1">
    <citation type="journal article" date="2008" name="Nature">
        <title>The genome of the model beetle and pest Tribolium castaneum.</title>
        <authorList>
            <consortium name="Tribolium Genome Sequencing Consortium"/>
            <person name="Richards S."/>
            <person name="Gibbs R.A."/>
            <person name="Weinstock G.M."/>
            <person name="Brown S.J."/>
            <person name="Denell R."/>
            <person name="Beeman R.W."/>
            <person name="Gibbs R."/>
            <person name="Beeman R.W."/>
            <person name="Brown S.J."/>
            <person name="Bucher G."/>
            <person name="Friedrich M."/>
            <person name="Grimmelikhuijzen C.J."/>
            <person name="Klingler M."/>
            <person name="Lorenzen M."/>
            <person name="Richards S."/>
            <person name="Roth S."/>
            <person name="Schroder R."/>
            <person name="Tautz D."/>
            <person name="Zdobnov E.M."/>
            <person name="Muzny D."/>
            <person name="Gibbs R.A."/>
            <person name="Weinstock G.M."/>
            <person name="Attaway T."/>
            <person name="Bell S."/>
            <person name="Buhay C.J."/>
            <person name="Chandrabose M.N."/>
            <person name="Chavez D."/>
            <person name="Clerk-Blankenburg K.P."/>
            <person name="Cree A."/>
            <person name="Dao M."/>
            <person name="Davis C."/>
            <person name="Chacko J."/>
            <person name="Dinh H."/>
            <person name="Dugan-Rocha S."/>
            <person name="Fowler G."/>
            <person name="Garner T.T."/>
            <person name="Garnes J."/>
            <person name="Gnirke A."/>
            <person name="Hawes A."/>
            <person name="Hernandez J."/>
            <person name="Hines S."/>
            <person name="Holder M."/>
            <person name="Hume J."/>
            <person name="Jhangiani S.N."/>
            <person name="Joshi V."/>
            <person name="Khan Z.M."/>
            <person name="Jackson L."/>
            <person name="Kovar C."/>
            <person name="Kowis A."/>
            <person name="Lee S."/>
            <person name="Lewis L.R."/>
            <person name="Margolis J."/>
            <person name="Morgan M."/>
            <person name="Nazareth L.V."/>
            <person name="Nguyen N."/>
            <person name="Okwuonu G."/>
            <person name="Parker D."/>
            <person name="Richards S."/>
            <person name="Ruiz S.J."/>
            <person name="Santibanez J."/>
            <person name="Savard J."/>
            <person name="Scherer S.E."/>
            <person name="Schneider B."/>
            <person name="Sodergren E."/>
            <person name="Tautz D."/>
            <person name="Vattahil S."/>
            <person name="Villasana D."/>
            <person name="White C.S."/>
            <person name="Wright R."/>
            <person name="Park Y."/>
            <person name="Beeman R.W."/>
            <person name="Lord J."/>
            <person name="Oppert B."/>
            <person name="Lorenzen M."/>
            <person name="Brown S."/>
            <person name="Wang L."/>
            <person name="Savard J."/>
            <person name="Tautz D."/>
            <person name="Richards S."/>
            <person name="Weinstock G."/>
            <person name="Gibbs R.A."/>
            <person name="Liu Y."/>
            <person name="Worley K."/>
            <person name="Weinstock G."/>
            <person name="Elsik C.G."/>
            <person name="Reese J.T."/>
            <person name="Elhaik E."/>
            <person name="Landan G."/>
            <person name="Graur D."/>
            <person name="Arensburger P."/>
            <person name="Atkinson P."/>
            <person name="Beeman R.W."/>
            <person name="Beidler J."/>
            <person name="Brown S.J."/>
            <person name="Demuth J.P."/>
            <person name="Drury D.W."/>
            <person name="Du Y.Z."/>
            <person name="Fujiwara H."/>
            <person name="Lorenzen M."/>
            <person name="Maselli V."/>
            <person name="Osanai M."/>
            <person name="Park Y."/>
            <person name="Robertson H.M."/>
            <person name="Tu Z."/>
            <person name="Wang J.J."/>
            <person name="Wang S."/>
            <person name="Richards S."/>
            <person name="Song H."/>
            <person name="Zhang L."/>
            <person name="Sodergren E."/>
            <person name="Werner D."/>
            <person name="Stanke M."/>
            <person name="Morgenstern B."/>
            <person name="Solovyev V."/>
            <person name="Kosarev P."/>
            <person name="Brown G."/>
            <person name="Chen H.C."/>
            <person name="Ermolaeva O."/>
            <person name="Hlavina W."/>
            <person name="Kapustin Y."/>
            <person name="Kiryutin B."/>
            <person name="Kitts P."/>
            <person name="Maglott D."/>
            <person name="Pruitt K."/>
            <person name="Sapojnikov V."/>
            <person name="Souvorov A."/>
            <person name="Mackey A.J."/>
            <person name="Waterhouse R.M."/>
            <person name="Wyder S."/>
            <person name="Zdobnov E.M."/>
            <person name="Zdobnov E.M."/>
            <person name="Wyder S."/>
            <person name="Kriventseva E.V."/>
            <person name="Kadowaki T."/>
            <person name="Bork P."/>
            <person name="Aranda M."/>
            <person name="Bao R."/>
            <person name="Beermann A."/>
            <person name="Berns N."/>
            <person name="Bolognesi R."/>
            <person name="Bonneton F."/>
            <person name="Bopp D."/>
            <person name="Brown S.J."/>
            <person name="Bucher G."/>
            <person name="Butts T."/>
            <person name="Chaumot A."/>
            <person name="Denell R.E."/>
            <person name="Ferrier D.E."/>
            <person name="Friedrich M."/>
            <person name="Gordon C.M."/>
            <person name="Jindra M."/>
            <person name="Klingler M."/>
            <person name="Lan Q."/>
            <person name="Lattorff H.M."/>
            <person name="Laudet V."/>
            <person name="von Levetsow C."/>
            <person name="Liu Z."/>
            <person name="Lutz R."/>
            <person name="Lynch J.A."/>
            <person name="da Fonseca R.N."/>
            <person name="Posnien N."/>
            <person name="Reuter R."/>
            <person name="Roth S."/>
            <person name="Savard J."/>
            <person name="Schinko J.B."/>
            <person name="Schmitt C."/>
            <person name="Schoppmeier M."/>
            <person name="Schroder R."/>
            <person name="Shippy T.D."/>
            <person name="Simonnet F."/>
            <person name="Marques-Souza H."/>
            <person name="Tautz D."/>
            <person name="Tomoyasu Y."/>
            <person name="Trauner J."/>
            <person name="Van der Zee M."/>
            <person name="Vervoort M."/>
            <person name="Wittkopp N."/>
            <person name="Wimmer E.A."/>
            <person name="Yang X."/>
            <person name="Jones A.K."/>
            <person name="Sattelle D.B."/>
            <person name="Ebert P.R."/>
            <person name="Nelson D."/>
            <person name="Scott J.G."/>
            <person name="Beeman R.W."/>
            <person name="Muthukrishnan S."/>
            <person name="Kramer K.J."/>
            <person name="Arakane Y."/>
            <person name="Beeman R.W."/>
            <person name="Zhu Q."/>
            <person name="Hogenkamp D."/>
            <person name="Dixit R."/>
            <person name="Oppert B."/>
            <person name="Jiang H."/>
            <person name="Zou Z."/>
            <person name="Marshall J."/>
            <person name="Elpidina E."/>
            <person name="Vinokurov K."/>
            <person name="Oppert C."/>
            <person name="Zou Z."/>
            <person name="Evans J."/>
            <person name="Lu Z."/>
            <person name="Zhao P."/>
            <person name="Sumathipala N."/>
            <person name="Altincicek B."/>
            <person name="Vilcinskas A."/>
            <person name="Williams M."/>
            <person name="Hultmark D."/>
            <person name="Hetru C."/>
            <person name="Jiang H."/>
            <person name="Grimmelikhuijzen C.J."/>
            <person name="Hauser F."/>
            <person name="Cazzamali G."/>
            <person name="Williamson M."/>
            <person name="Park Y."/>
            <person name="Li B."/>
            <person name="Tanaka Y."/>
            <person name="Predel R."/>
            <person name="Neupert S."/>
            <person name="Schachtner J."/>
            <person name="Verleyen P."/>
            <person name="Raible F."/>
            <person name="Bork P."/>
            <person name="Friedrich M."/>
            <person name="Walden K.K."/>
            <person name="Robertson H.M."/>
            <person name="Angeli S."/>
            <person name="Foret S."/>
            <person name="Bucher G."/>
            <person name="Schuetz S."/>
            <person name="Maleszka R."/>
            <person name="Wimmer E.A."/>
            <person name="Beeman R.W."/>
            <person name="Lorenzen M."/>
            <person name="Tomoyasu Y."/>
            <person name="Miller S.C."/>
            <person name="Grossmann D."/>
            <person name="Bucher G."/>
        </authorList>
    </citation>
    <scope>NUCLEOTIDE SEQUENCE [LARGE SCALE GENOMIC DNA]</scope>
    <source>
        <strain evidence="1 2">Georgia GA2</strain>
    </source>
</reference>
<proteinExistence type="predicted"/>
<keyword evidence="2" id="KW-1185">Reference proteome</keyword>
<gene>
    <name evidence="1" type="primary">GLEAN_15125</name>
    <name evidence="1" type="ORF">TcasGA2_TC015125</name>
</gene>
<organism evidence="1 2">
    <name type="scientific">Tribolium castaneum</name>
    <name type="common">Red flour beetle</name>
    <dbReference type="NCBI Taxonomy" id="7070"/>
    <lineage>
        <taxon>Eukaryota</taxon>
        <taxon>Metazoa</taxon>
        <taxon>Ecdysozoa</taxon>
        <taxon>Arthropoda</taxon>
        <taxon>Hexapoda</taxon>
        <taxon>Insecta</taxon>
        <taxon>Pterygota</taxon>
        <taxon>Neoptera</taxon>
        <taxon>Endopterygota</taxon>
        <taxon>Coleoptera</taxon>
        <taxon>Polyphaga</taxon>
        <taxon>Cucujiformia</taxon>
        <taxon>Tenebrionidae</taxon>
        <taxon>Tenebrionidae incertae sedis</taxon>
        <taxon>Tribolium</taxon>
    </lineage>
</organism>
<dbReference type="Proteomes" id="UP000007266">
    <property type="component" value="Linkage group 6"/>
</dbReference>
<name>D2A5R6_TRICA</name>
<reference evidence="1 2" key="2">
    <citation type="journal article" date="2010" name="Nucleic Acids Res.">
        <title>BeetleBase in 2010: revisions to provide comprehensive genomic information for Tribolium castaneum.</title>
        <authorList>
            <person name="Kim H.S."/>
            <person name="Murphy T."/>
            <person name="Xia J."/>
            <person name="Caragea D."/>
            <person name="Park Y."/>
            <person name="Beeman R.W."/>
            <person name="Lorenzen M.D."/>
            <person name="Butcher S."/>
            <person name="Manak J.R."/>
            <person name="Brown S.J."/>
        </authorList>
    </citation>
    <scope>GENOME REANNOTATION</scope>
    <source>
        <strain evidence="1 2">Georgia GA2</strain>
    </source>
</reference>
<evidence type="ECO:0000313" key="1">
    <source>
        <dbReference type="EMBL" id="EFA05037.1"/>
    </source>
</evidence>